<dbReference type="EMBL" id="BBMR01000017">
    <property type="protein sequence ID" value="GAL23021.1"/>
    <property type="molecule type" value="Genomic_DNA"/>
</dbReference>
<gene>
    <name evidence="2" type="ORF">JCM19235_1322</name>
</gene>
<reference evidence="2 3" key="1">
    <citation type="submission" date="2014-09" db="EMBL/GenBank/DDBJ databases">
        <title>Vibrio maritimus JCM 19235. (C45) whole genome shotgun sequence.</title>
        <authorList>
            <person name="Sawabe T."/>
            <person name="Meirelles P."/>
            <person name="Nakanishi M."/>
            <person name="Sayaka M."/>
            <person name="Hattori M."/>
            <person name="Ohkuma M."/>
        </authorList>
    </citation>
    <scope>NUCLEOTIDE SEQUENCE [LARGE SCALE GENOMIC DNA]</scope>
    <source>
        <strain evidence="3">JCM19235</strain>
    </source>
</reference>
<dbReference type="Pfam" id="PF18406">
    <property type="entry name" value="DUF1281_C"/>
    <property type="match status" value="1"/>
</dbReference>
<sequence>MPNHITNILTVDTDCPQKTHEALKSLVANDGSIDFNRITRMPKRCLKDGSWYAWACDNWGTKWNAYSYHFEDFSPMQQKRWHYSQKLNKPMFMGSYKPTCYVTRQRKKQFKKWLAENTLSSLEFDTAWSTCFPVFVGLSKKHPDVTLSITFADEDIGSNCGTFKLKAGDLIEENVAPNWNESNKEEKIFWCKFAMNVKGYDKEDVKSQLDAMESEGCFDPR</sequence>
<evidence type="ECO:0000313" key="3">
    <source>
        <dbReference type="Proteomes" id="UP000029228"/>
    </source>
</evidence>
<protein>
    <recommendedName>
        <fullName evidence="1">YubB ferredoxin-like domain-containing protein</fullName>
    </recommendedName>
</protein>
<evidence type="ECO:0000313" key="2">
    <source>
        <dbReference type="EMBL" id="GAL23021.1"/>
    </source>
</evidence>
<dbReference type="STRING" id="990268.JCM19235_1322"/>
<evidence type="ECO:0000259" key="1">
    <source>
        <dbReference type="Pfam" id="PF18406"/>
    </source>
</evidence>
<accession>A0A090S667</accession>
<organism evidence="2 3">
    <name type="scientific">Vibrio maritimus</name>
    <dbReference type="NCBI Taxonomy" id="990268"/>
    <lineage>
        <taxon>Bacteria</taxon>
        <taxon>Pseudomonadati</taxon>
        <taxon>Pseudomonadota</taxon>
        <taxon>Gammaproteobacteria</taxon>
        <taxon>Vibrionales</taxon>
        <taxon>Vibrionaceae</taxon>
        <taxon>Vibrio</taxon>
    </lineage>
</organism>
<dbReference type="InterPro" id="IPR041329">
    <property type="entry name" value="YubB_C"/>
</dbReference>
<keyword evidence="3" id="KW-1185">Reference proteome</keyword>
<name>A0A090S667_9VIBR</name>
<dbReference type="AlphaFoldDB" id="A0A090S667"/>
<dbReference type="Proteomes" id="UP000029228">
    <property type="component" value="Unassembled WGS sequence"/>
</dbReference>
<comment type="caution">
    <text evidence="2">The sequence shown here is derived from an EMBL/GenBank/DDBJ whole genome shotgun (WGS) entry which is preliminary data.</text>
</comment>
<proteinExistence type="predicted"/>
<feature type="domain" description="YubB ferredoxin-like" evidence="1">
    <location>
        <begin position="118"/>
        <end position="181"/>
    </location>
</feature>
<dbReference type="OrthoDB" id="7992117at2"/>